<evidence type="ECO:0000256" key="1">
    <source>
        <dbReference type="PIRSR" id="PIRSR613078-1"/>
    </source>
</evidence>
<dbReference type="CDD" id="cd07067">
    <property type="entry name" value="HP_PGM_like"/>
    <property type="match status" value="1"/>
</dbReference>
<dbReference type="GO" id="GO:0005737">
    <property type="term" value="C:cytoplasm"/>
    <property type="evidence" value="ECO:0007669"/>
    <property type="project" value="TreeGrafter"/>
</dbReference>
<feature type="binding site" evidence="2">
    <location>
        <position position="58"/>
    </location>
    <ligand>
        <name>substrate</name>
    </ligand>
</feature>
<dbReference type="EMBL" id="BMGP01000005">
    <property type="protein sequence ID" value="GGF32433.1"/>
    <property type="molecule type" value="Genomic_DNA"/>
</dbReference>
<organism evidence="4 5">
    <name type="scientific">Subtercola lobariae</name>
    <dbReference type="NCBI Taxonomy" id="1588641"/>
    <lineage>
        <taxon>Bacteria</taxon>
        <taxon>Bacillati</taxon>
        <taxon>Actinomycetota</taxon>
        <taxon>Actinomycetes</taxon>
        <taxon>Micrococcales</taxon>
        <taxon>Microbacteriaceae</taxon>
        <taxon>Subtercola</taxon>
    </lineage>
</organism>
<comment type="caution">
    <text evidence="4">The sequence shown here is derived from an EMBL/GenBank/DDBJ whole genome shotgun (WGS) entry which is preliminary data.</text>
</comment>
<proteinExistence type="predicted"/>
<feature type="active site" description="Proton donor/acceptor" evidence="1">
    <location>
        <position position="83"/>
    </location>
</feature>
<dbReference type="RefSeq" id="WP_188679143.1">
    <property type="nucleotide sequence ID" value="NZ_BMGP01000005.1"/>
</dbReference>
<feature type="active site" description="Tele-phosphohistidine intermediate" evidence="1">
    <location>
        <position position="9"/>
    </location>
</feature>
<dbReference type="PANTHER" id="PTHR48100:SF59">
    <property type="entry name" value="ADENOSYLCOBALAMIN_ALPHA-RIBAZOLE PHOSPHATASE"/>
    <property type="match status" value="1"/>
</dbReference>
<name>A0A917B967_9MICO</name>
<dbReference type="InterPro" id="IPR050275">
    <property type="entry name" value="PGM_Phosphatase"/>
</dbReference>
<dbReference type="InterPro" id="IPR029033">
    <property type="entry name" value="His_PPase_superfam"/>
</dbReference>
<gene>
    <name evidence="4" type="primary">phoE</name>
    <name evidence="4" type="ORF">GCM10011399_27000</name>
</gene>
<reference evidence="4 5" key="1">
    <citation type="journal article" date="2014" name="Int. J. Syst. Evol. Microbiol.">
        <title>Complete genome sequence of Corynebacterium casei LMG S-19264T (=DSM 44701T), isolated from a smear-ripened cheese.</title>
        <authorList>
            <consortium name="US DOE Joint Genome Institute (JGI-PGF)"/>
            <person name="Walter F."/>
            <person name="Albersmeier A."/>
            <person name="Kalinowski J."/>
            <person name="Ruckert C."/>
        </authorList>
    </citation>
    <scope>NUCLEOTIDE SEQUENCE [LARGE SCALE GENOMIC DNA]</scope>
    <source>
        <strain evidence="4 5">CGMCC 1.12976</strain>
    </source>
</reference>
<evidence type="ECO:0000256" key="3">
    <source>
        <dbReference type="SAM" id="MobiDB-lite"/>
    </source>
</evidence>
<dbReference type="InterPro" id="IPR013078">
    <property type="entry name" value="His_Pase_superF_clade-1"/>
</dbReference>
<dbReference type="InterPro" id="IPR001345">
    <property type="entry name" value="PG/BPGM_mutase_AS"/>
</dbReference>
<feature type="region of interest" description="Disordered" evidence="3">
    <location>
        <begin position="184"/>
        <end position="207"/>
    </location>
</feature>
<evidence type="ECO:0000313" key="4">
    <source>
        <dbReference type="EMBL" id="GGF32433.1"/>
    </source>
</evidence>
<dbReference type="AlphaFoldDB" id="A0A917B967"/>
<feature type="binding site" evidence="2">
    <location>
        <begin position="8"/>
        <end position="15"/>
    </location>
    <ligand>
        <name>substrate</name>
    </ligand>
</feature>
<dbReference type="Proteomes" id="UP000598775">
    <property type="component" value="Unassembled WGS sequence"/>
</dbReference>
<dbReference type="SMART" id="SM00855">
    <property type="entry name" value="PGAM"/>
    <property type="match status" value="1"/>
</dbReference>
<feature type="binding site" evidence="2">
    <location>
        <begin position="83"/>
        <end position="86"/>
    </location>
    <ligand>
        <name>substrate</name>
    </ligand>
</feature>
<dbReference type="PANTHER" id="PTHR48100">
    <property type="entry name" value="BROAD-SPECIFICITY PHOSPHATASE YOR283W-RELATED"/>
    <property type="match status" value="1"/>
</dbReference>
<sequence length="207" mass="22455">MTHLALVRHGQTDWNLAKRIQGSTDIPLNATGRAEAKATAETLAESQWDGILTSPLGRAVETAEIIANVLDLGEPEAVEALVERHYGEAEGLDFDELHRRFPAQSTVPGRETHAQVRQRVHEALMEIAERRPGQALIVVAHGGVISSLVRYATDGARPRPDERIPNGSVHYFSYADGHLRLDEFNGAPASEPALEALPEAPALTPPS</sequence>
<evidence type="ECO:0000256" key="2">
    <source>
        <dbReference type="PIRSR" id="PIRSR613078-2"/>
    </source>
</evidence>
<dbReference type="Gene3D" id="3.40.50.1240">
    <property type="entry name" value="Phosphoglycerate mutase-like"/>
    <property type="match status" value="1"/>
</dbReference>
<dbReference type="Pfam" id="PF00300">
    <property type="entry name" value="His_Phos_1"/>
    <property type="match status" value="1"/>
</dbReference>
<accession>A0A917B967</accession>
<dbReference type="PROSITE" id="PS00175">
    <property type="entry name" value="PG_MUTASE"/>
    <property type="match status" value="1"/>
</dbReference>
<dbReference type="SUPFAM" id="SSF53254">
    <property type="entry name" value="Phosphoglycerate mutase-like"/>
    <property type="match status" value="1"/>
</dbReference>
<protein>
    <submittedName>
        <fullName evidence="4">Phosphatase PhoE</fullName>
    </submittedName>
</protein>
<keyword evidence="5" id="KW-1185">Reference proteome</keyword>
<evidence type="ECO:0000313" key="5">
    <source>
        <dbReference type="Proteomes" id="UP000598775"/>
    </source>
</evidence>
<dbReference type="GO" id="GO:0016791">
    <property type="term" value="F:phosphatase activity"/>
    <property type="evidence" value="ECO:0007669"/>
    <property type="project" value="TreeGrafter"/>
</dbReference>
<feature type="compositionally biased region" description="Low complexity" evidence="3">
    <location>
        <begin position="187"/>
        <end position="207"/>
    </location>
</feature>